<comment type="similarity">
    <text evidence="1">Belongs to the Gfo/Idh/MocA family.</text>
</comment>
<feature type="domain" description="GFO/IDH/MocA-like oxidoreductase" evidence="4">
    <location>
        <begin position="130"/>
        <end position="246"/>
    </location>
</feature>
<accession>A0ABU3EW39</accession>
<dbReference type="Proteomes" id="UP001252875">
    <property type="component" value="Unassembled WGS sequence"/>
</dbReference>
<dbReference type="Gene3D" id="3.40.50.720">
    <property type="entry name" value="NAD(P)-binding Rossmann-like Domain"/>
    <property type="match status" value="1"/>
</dbReference>
<dbReference type="Pfam" id="PF22725">
    <property type="entry name" value="GFO_IDH_MocA_C3"/>
    <property type="match status" value="1"/>
</dbReference>
<dbReference type="InterPro" id="IPR055170">
    <property type="entry name" value="GFO_IDH_MocA-like_dom"/>
</dbReference>
<evidence type="ECO:0000313" key="6">
    <source>
        <dbReference type="Proteomes" id="UP001252875"/>
    </source>
</evidence>
<proteinExistence type="inferred from homology"/>
<organism evidence="5 6">
    <name type="scientific">Enterococcus hulanensis</name>
    <dbReference type="NCBI Taxonomy" id="2559929"/>
    <lineage>
        <taxon>Bacteria</taxon>
        <taxon>Bacillati</taxon>
        <taxon>Bacillota</taxon>
        <taxon>Bacilli</taxon>
        <taxon>Lactobacillales</taxon>
        <taxon>Enterococcaceae</taxon>
        <taxon>Enterococcus</taxon>
    </lineage>
</organism>
<keyword evidence="2" id="KW-0560">Oxidoreductase</keyword>
<evidence type="ECO:0000313" key="5">
    <source>
        <dbReference type="EMBL" id="MDT2598186.1"/>
    </source>
</evidence>
<evidence type="ECO:0000259" key="4">
    <source>
        <dbReference type="Pfam" id="PF22725"/>
    </source>
</evidence>
<comment type="caution">
    <text evidence="5">The sequence shown here is derived from an EMBL/GenBank/DDBJ whole genome shotgun (WGS) entry which is preliminary data.</text>
</comment>
<keyword evidence="6" id="KW-1185">Reference proteome</keyword>
<dbReference type="PANTHER" id="PTHR22604:SF105">
    <property type="entry name" value="TRANS-1,2-DIHYDROBENZENE-1,2-DIOL DEHYDROGENASE"/>
    <property type="match status" value="1"/>
</dbReference>
<sequence>MEILNWGIAGTGFAASDFVSKIDRKKYSIVAVFDIQPQALDNFTKLHQIEKQYTDFEDMVKNPKIEGVYIGTPNQTHYPLMIQALQAGKHIICEKVMTLNSAQLAHVQSVAKEKQLVVIEGITLFYMPLFSKIKQMIESGMLGKISGVNVTFGSMKEFNATNRFFDRKKGGGALFDIGTYALSAVVYFLGTQTKLLNTEVVMSETGVDEKSVFSLINEEGILASAMISFRGKMPKQIIISGEKAYITINDFPRAEEAVIYWNDGRVEKLKFGDERDIFNFEVETVNRYLKSDSNEMDVREVTKCVIGIMDQAREQWGLTYPNEELV</sequence>
<evidence type="ECO:0000256" key="1">
    <source>
        <dbReference type="ARBA" id="ARBA00010928"/>
    </source>
</evidence>
<evidence type="ECO:0000256" key="2">
    <source>
        <dbReference type="ARBA" id="ARBA00023002"/>
    </source>
</evidence>
<dbReference type="Gene3D" id="3.30.360.10">
    <property type="entry name" value="Dihydrodipicolinate Reductase, domain 2"/>
    <property type="match status" value="1"/>
</dbReference>
<name>A0ABU3EW39_9ENTE</name>
<dbReference type="EMBL" id="JARPYI010000001">
    <property type="protein sequence ID" value="MDT2598186.1"/>
    <property type="molecule type" value="Genomic_DNA"/>
</dbReference>
<dbReference type="InterPro" id="IPR036291">
    <property type="entry name" value="NAD(P)-bd_dom_sf"/>
</dbReference>
<dbReference type="SUPFAM" id="SSF55347">
    <property type="entry name" value="Glyceraldehyde-3-phosphate dehydrogenase-like, C-terminal domain"/>
    <property type="match status" value="1"/>
</dbReference>
<dbReference type="Pfam" id="PF01408">
    <property type="entry name" value="GFO_IDH_MocA"/>
    <property type="match status" value="1"/>
</dbReference>
<gene>
    <name evidence="5" type="ORF">P7D85_00285</name>
</gene>
<dbReference type="InterPro" id="IPR000683">
    <property type="entry name" value="Gfo/Idh/MocA-like_OxRdtase_N"/>
</dbReference>
<feature type="domain" description="Gfo/Idh/MocA-like oxidoreductase N-terminal" evidence="3">
    <location>
        <begin position="4"/>
        <end position="120"/>
    </location>
</feature>
<dbReference type="RefSeq" id="WP_311821434.1">
    <property type="nucleotide sequence ID" value="NZ_JARPYF010000001.1"/>
</dbReference>
<evidence type="ECO:0000259" key="3">
    <source>
        <dbReference type="Pfam" id="PF01408"/>
    </source>
</evidence>
<dbReference type="PANTHER" id="PTHR22604">
    <property type="entry name" value="OXIDOREDUCTASES"/>
    <property type="match status" value="1"/>
</dbReference>
<dbReference type="InterPro" id="IPR050984">
    <property type="entry name" value="Gfo/Idh/MocA_domain"/>
</dbReference>
<dbReference type="SUPFAM" id="SSF51735">
    <property type="entry name" value="NAD(P)-binding Rossmann-fold domains"/>
    <property type="match status" value="1"/>
</dbReference>
<reference evidence="5 6" key="1">
    <citation type="submission" date="2023-03" db="EMBL/GenBank/DDBJ databases">
        <authorList>
            <person name="Shen W."/>
            <person name="Cai J."/>
        </authorList>
    </citation>
    <scope>NUCLEOTIDE SEQUENCE [LARGE SCALE GENOMIC DNA]</scope>
    <source>
        <strain evidence="5 6">D6-4</strain>
    </source>
</reference>
<protein>
    <submittedName>
        <fullName evidence="5">Gfo/Idh/MocA family oxidoreductase</fullName>
    </submittedName>
</protein>